<proteinExistence type="predicted"/>
<gene>
    <name evidence="1" type="ORF">HPSNT_03850</name>
</gene>
<dbReference type="Proteomes" id="UP000008534">
    <property type="component" value="Chromosome"/>
</dbReference>
<sequence>MEHDNFLGGAFNKKMGELNIDKLSEYLSYSVFVHSRVLH</sequence>
<evidence type="ECO:0000313" key="2">
    <source>
        <dbReference type="Proteomes" id="UP000008534"/>
    </source>
</evidence>
<dbReference type="KEGG" id="hen:HPSNT_03850"/>
<dbReference type="AlphaFoldDB" id="G2MEF8"/>
<evidence type="ECO:0000313" key="1">
    <source>
        <dbReference type="EMBL" id="AEN16920.1"/>
    </source>
</evidence>
<dbReference type="EMBL" id="CP002983">
    <property type="protein sequence ID" value="AEN16920.1"/>
    <property type="molecule type" value="Genomic_DNA"/>
</dbReference>
<protein>
    <submittedName>
        <fullName evidence="1">Uncharacterized protein</fullName>
    </submittedName>
</protein>
<dbReference type="HOGENOM" id="CLU_3310887_0_0_7"/>
<reference evidence="1 2" key="1">
    <citation type="submission" date="2011-08" db="EMBL/GenBank/DDBJ databases">
        <authorList>
            <person name="Kersulyte D."/>
            <person name="Choudhury A."/>
            <person name="Mukhopadhyay A.K."/>
            <person name="Nair G.B."/>
            <person name="Berg D.E."/>
        </authorList>
    </citation>
    <scope>NUCLEOTIDE SEQUENCE [LARGE SCALE GENOMIC DNA]</scope>
    <source>
        <strain evidence="2">SNT49</strain>
    </source>
</reference>
<accession>G2MEF8</accession>
<organism evidence="1 2">
    <name type="scientific">Helicobacter pylori SNT49</name>
    <dbReference type="NCBI Taxonomy" id="1055530"/>
    <lineage>
        <taxon>Bacteria</taxon>
        <taxon>Pseudomonadati</taxon>
        <taxon>Campylobacterota</taxon>
        <taxon>Epsilonproteobacteria</taxon>
        <taxon>Campylobacterales</taxon>
        <taxon>Helicobacteraceae</taxon>
        <taxon>Helicobacter</taxon>
    </lineage>
</organism>
<name>G2MEF8_HELPX</name>